<dbReference type="SMART" id="SM00563">
    <property type="entry name" value="PlsC"/>
    <property type="match status" value="1"/>
</dbReference>
<gene>
    <name evidence="6" type="ORF">BSAL_54515</name>
</gene>
<dbReference type="SUPFAM" id="SSF69593">
    <property type="entry name" value="Glycerol-3-phosphate (1)-acyltransferase"/>
    <property type="match status" value="1"/>
</dbReference>
<dbReference type="Pfam" id="PF01553">
    <property type="entry name" value="Acyltransferase"/>
    <property type="match status" value="1"/>
</dbReference>
<keyword evidence="1 6" id="KW-0808">Transferase</keyword>
<dbReference type="GO" id="GO:0003841">
    <property type="term" value="F:1-acylglycerol-3-phosphate O-acyltransferase activity"/>
    <property type="evidence" value="ECO:0007669"/>
    <property type="project" value="TreeGrafter"/>
</dbReference>
<reference evidence="7" key="1">
    <citation type="submission" date="2015-09" db="EMBL/GenBank/DDBJ databases">
        <authorList>
            <consortium name="Pathogen Informatics"/>
        </authorList>
    </citation>
    <scope>NUCLEOTIDE SEQUENCE [LARGE SCALE GENOMIC DNA]</scope>
    <source>
        <strain evidence="7">Lake Konstanz</strain>
    </source>
</reference>
<dbReference type="AlphaFoldDB" id="A0A0S4IR22"/>
<evidence type="ECO:0000256" key="3">
    <source>
        <dbReference type="SAM" id="MobiDB-lite"/>
    </source>
</evidence>
<name>A0A0S4IR22_BODSA</name>
<dbReference type="EMBL" id="CYKH01000140">
    <property type="protein sequence ID" value="CUE72820.1"/>
    <property type="molecule type" value="Genomic_DNA"/>
</dbReference>
<dbReference type="GO" id="GO:0005783">
    <property type="term" value="C:endoplasmic reticulum"/>
    <property type="evidence" value="ECO:0007669"/>
    <property type="project" value="TreeGrafter"/>
</dbReference>
<feature type="domain" description="Phospholipid/glycerol acyltransferase" evidence="5">
    <location>
        <begin position="103"/>
        <end position="231"/>
    </location>
</feature>
<evidence type="ECO:0000313" key="7">
    <source>
        <dbReference type="Proteomes" id="UP000051952"/>
    </source>
</evidence>
<accession>A0A0S4IR22</accession>
<sequence length="307" mass="34185">MAVIVILVLVWVGAYLCIRARILPVPVMRAWFAAVMVSVLSATNILTFFGHSLRHLGVSPKTTKLICTYVCIVTFRLALFLNPHIRIRIDERQQKWSEIPEPSATAVNHTSFWDAFCFVGSAPVNYIYNCKTLMKSTLRNMPLFGPVYDRVGHFPVYFKSSTDGDFSVDKDRQAIVAEEVNAHLKDSGRIAFFPEGAVNKTPRTLNPFRHGSFATILQNKLKVYYFVSVGNEETWPATASLGGYPADIDIVLGSFELNHNDASITAKDVAERLQAKMQSDLESLLATRASRGRKSPRGPLLSPTKSS</sequence>
<evidence type="ECO:0000256" key="2">
    <source>
        <dbReference type="ARBA" id="ARBA00023315"/>
    </source>
</evidence>
<evidence type="ECO:0000256" key="1">
    <source>
        <dbReference type="ARBA" id="ARBA00022679"/>
    </source>
</evidence>
<dbReference type="GO" id="GO:0006654">
    <property type="term" value="P:phosphatidic acid biosynthetic process"/>
    <property type="evidence" value="ECO:0007669"/>
    <property type="project" value="TreeGrafter"/>
</dbReference>
<evidence type="ECO:0000259" key="5">
    <source>
        <dbReference type="SMART" id="SM00563"/>
    </source>
</evidence>
<dbReference type="OrthoDB" id="431951at2759"/>
<protein>
    <submittedName>
        <fullName evidence="6">Acyltransferase-like copy 2, putative</fullName>
    </submittedName>
</protein>
<feature type="region of interest" description="Disordered" evidence="3">
    <location>
        <begin position="284"/>
        <end position="307"/>
    </location>
</feature>
<proteinExistence type="predicted"/>
<dbReference type="PANTHER" id="PTHR10434">
    <property type="entry name" value="1-ACYL-SN-GLYCEROL-3-PHOSPHATE ACYLTRANSFERASE"/>
    <property type="match status" value="1"/>
</dbReference>
<evidence type="ECO:0000313" key="6">
    <source>
        <dbReference type="EMBL" id="CUE72820.1"/>
    </source>
</evidence>
<keyword evidence="4" id="KW-0472">Membrane</keyword>
<evidence type="ECO:0000256" key="4">
    <source>
        <dbReference type="SAM" id="Phobius"/>
    </source>
</evidence>
<keyword evidence="7" id="KW-1185">Reference proteome</keyword>
<keyword evidence="4" id="KW-1133">Transmembrane helix</keyword>
<dbReference type="PANTHER" id="PTHR10434:SF48">
    <property type="entry name" value="PUTATIVE-RELATED"/>
    <property type="match status" value="1"/>
</dbReference>
<keyword evidence="4" id="KW-0812">Transmembrane</keyword>
<dbReference type="Proteomes" id="UP000051952">
    <property type="component" value="Unassembled WGS sequence"/>
</dbReference>
<dbReference type="VEuPathDB" id="TriTrypDB:BSAL_54515"/>
<organism evidence="6 7">
    <name type="scientific">Bodo saltans</name>
    <name type="common">Flagellated protozoan</name>
    <dbReference type="NCBI Taxonomy" id="75058"/>
    <lineage>
        <taxon>Eukaryota</taxon>
        <taxon>Discoba</taxon>
        <taxon>Euglenozoa</taxon>
        <taxon>Kinetoplastea</taxon>
        <taxon>Metakinetoplastina</taxon>
        <taxon>Eubodonida</taxon>
        <taxon>Bodonidae</taxon>
        <taxon>Bodo</taxon>
    </lineage>
</organism>
<feature type="transmembrane region" description="Helical" evidence="4">
    <location>
        <begin position="30"/>
        <end position="53"/>
    </location>
</feature>
<dbReference type="OMA" id="QFDANEH"/>
<keyword evidence="2 6" id="KW-0012">Acyltransferase</keyword>
<dbReference type="InterPro" id="IPR002123">
    <property type="entry name" value="Plipid/glycerol_acylTrfase"/>
</dbReference>